<dbReference type="InterPro" id="IPR016181">
    <property type="entry name" value="Acyl_CoA_acyltransferase"/>
</dbReference>
<dbReference type="AlphaFoldDB" id="A0A3Q8S5K7"/>
<reference evidence="2 3" key="1">
    <citation type="submission" date="2018-11" db="EMBL/GenBank/DDBJ databases">
        <title>Genome sequencing of Paenibacillus lentus DSM25539(T).</title>
        <authorList>
            <person name="Kook J.-K."/>
            <person name="Park S.-N."/>
            <person name="Lim Y.K."/>
        </authorList>
    </citation>
    <scope>NUCLEOTIDE SEQUENCE [LARGE SCALE GENOMIC DNA]</scope>
    <source>
        <strain evidence="2 3">DSM 25539</strain>
    </source>
</reference>
<dbReference type="InterPro" id="IPR000182">
    <property type="entry name" value="GNAT_dom"/>
</dbReference>
<keyword evidence="3" id="KW-1185">Reference proteome</keyword>
<accession>A0A3Q8S5K7</accession>
<dbReference type="Gene3D" id="3.40.630.30">
    <property type="match status" value="1"/>
</dbReference>
<dbReference type="Pfam" id="PF00583">
    <property type="entry name" value="Acetyltransf_1"/>
    <property type="match status" value="1"/>
</dbReference>
<organism evidence="2 3">
    <name type="scientific">Paenibacillus lentus</name>
    <dbReference type="NCBI Taxonomy" id="1338368"/>
    <lineage>
        <taxon>Bacteria</taxon>
        <taxon>Bacillati</taxon>
        <taxon>Bacillota</taxon>
        <taxon>Bacilli</taxon>
        <taxon>Bacillales</taxon>
        <taxon>Paenibacillaceae</taxon>
        <taxon>Paenibacillus</taxon>
    </lineage>
</organism>
<proteinExistence type="predicted"/>
<sequence length="169" mass="19276">MSKLRMSTEKRIKVALRHYEQKDREYLERFELPEGQIEFSALPKDVLELAIQDQERYPVVIMYEQKIVGFFILYEGPNIASFTANTSAMLLQSFSVDYRHQGQGIAKGAMLQLPEFMKNQFPGRNEIVLGVNKRNKAAQAVYLAAGFRDGGRLIDGPIGPQHIYHLTLA</sequence>
<gene>
    <name evidence="2" type="ORF">EIM92_17035</name>
</gene>
<name>A0A3Q8S5K7_9BACL</name>
<evidence type="ECO:0000313" key="2">
    <source>
        <dbReference type="EMBL" id="AZK47641.1"/>
    </source>
</evidence>
<feature type="domain" description="N-acetyltransferase" evidence="1">
    <location>
        <begin position="14"/>
        <end position="169"/>
    </location>
</feature>
<keyword evidence="2" id="KW-0808">Transferase</keyword>
<dbReference type="KEGG" id="plen:EIM92_17035"/>
<dbReference type="OrthoDB" id="66776at2"/>
<dbReference type="EMBL" id="CP034248">
    <property type="protein sequence ID" value="AZK47641.1"/>
    <property type="molecule type" value="Genomic_DNA"/>
</dbReference>
<dbReference type="PROSITE" id="PS51186">
    <property type="entry name" value="GNAT"/>
    <property type="match status" value="1"/>
</dbReference>
<evidence type="ECO:0000259" key="1">
    <source>
        <dbReference type="PROSITE" id="PS51186"/>
    </source>
</evidence>
<dbReference type="SUPFAM" id="SSF55729">
    <property type="entry name" value="Acyl-CoA N-acyltransferases (Nat)"/>
    <property type="match status" value="1"/>
</dbReference>
<evidence type="ECO:0000313" key="3">
    <source>
        <dbReference type="Proteomes" id="UP000273145"/>
    </source>
</evidence>
<dbReference type="GO" id="GO:0016747">
    <property type="term" value="F:acyltransferase activity, transferring groups other than amino-acyl groups"/>
    <property type="evidence" value="ECO:0007669"/>
    <property type="project" value="InterPro"/>
</dbReference>
<protein>
    <submittedName>
        <fullName evidence="2">GNAT family N-acetyltransferase</fullName>
    </submittedName>
</protein>
<dbReference type="Proteomes" id="UP000273145">
    <property type="component" value="Chromosome"/>
</dbReference>